<feature type="region of interest" description="Disordered" evidence="1">
    <location>
        <begin position="1"/>
        <end position="46"/>
    </location>
</feature>
<dbReference type="Proteomes" id="UP001228049">
    <property type="component" value="Unassembled WGS sequence"/>
</dbReference>
<gene>
    <name evidence="2" type="ORF">KUDE01_007856</name>
</gene>
<dbReference type="AlphaFoldDB" id="A0AAD9C103"/>
<sequence length="86" mass="9669">MPQQDPAAMAGTLTHPGSPKPGYTSNTPRPPSRCRPSHRRTPGTNGAKKWIFSCLSLALRWTWEMFGDFRMYVIKTVAVLSLFPTY</sequence>
<proteinExistence type="predicted"/>
<reference evidence="2" key="1">
    <citation type="submission" date="2023-04" db="EMBL/GenBank/DDBJ databases">
        <title>Chromosome-level genome of Chaenocephalus aceratus.</title>
        <authorList>
            <person name="Park H."/>
        </authorList>
    </citation>
    <scope>NUCLEOTIDE SEQUENCE</scope>
    <source>
        <strain evidence="2">DE</strain>
        <tissue evidence="2">Muscle</tissue>
    </source>
</reference>
<evidence type="ECO:0000256" key="1">
    <source>
        <dbReference type="SAM" id="MobiDB-lite"/>
    </source>
</evidence>
<accession>A0AAD9C103</accession>
<comment type="caution">
    <text evidence="2">The sequence shown here is derived from an EMBL/GenBank/DDBJ whole genome shotgun (WGS) entry which is preliminary data.</text>
</comment>
<dbReference type="EMBL" id="JASDAP010000013">
    <property type="protein sequence ID" value="KAK1892783.1"/>
    <property type="molecule type" value="Genomic_DNA"/>
</dbReference>
<protein>
    <submittedName>
        <fullName evidence="2">Lymphoid-restricted membrane protein</fullName>
    </submittedName>
</protein>
<name>A0AAD9C103_DISEL</name>
<keyword evidence="3" id="KW-1185">Reference proteome</keyword>
<organism evidence="2 3">
    <name type="scientific">Dissostichus eleginoides</name>
    <name type="common">Patagonian toothfish</name>
    <name type="synonym">Dissostichus amissus</name>
    <dbReference type="NCBI Taxonomy" id="100907"/>
    <lineage>
        <taxon>Eukaryota</taxon>
        <taxon>Metazoa</taxon>
        <taxon>Chordata</taxon>
        <taxon>Craniata</taxon>
        <taxon>Vertebrata</taxon>
        <taxon>Euteleostomi</taxon>
        <taxon>Actinopterygii</taxon>
        <taxon>Neopterygii</taxon>
        <taxon>Teleostei</taxon>
        <taxon>Neoteleostei</taxon>
        <taxon>Acanthomorphata</taxon>
        <taxon>Eupercaria</taxon>
        <taxon>Perciformes</taxon>
        <taxon>Notothenioidei</taxon>
        <taxon>Nototheniidae</taxon>
        <taxon>Dissostichus</taxon>
    </lineage>
</organism>
<evidence type="ECO:0000313" key="3">
    <source>
        <dbReference type="Proteomes" id="UP001228049"/>
    </source>
</evidence>
<evidence type="ECO:0000313" key="2">
    <source>
        <dbReference type="EMBL" id="KAK1892783.1"/>
    </source>
</evidence>